<dbReference type="AlphaFoldDB" id="B2A558"/>
<gene>
    <name evidence="1" type="ordered locus">Nther_1726</name>
</gene>
<dbReference type="InterPro" id="IPR050696">
    <property type="entry name" value="FtsA/MreB"/>
</dbReference>
<dbReference type="SUPFAM" id="SSF53067">
    <property type="entry name" value="Actin-like ATPase domain"/>
    <property type="match status" value="1"/>
</dbReference>
<dbReference type="RefSeq" id="WP_012448167.1">
    <property type="nucleotide sequence ID" value="NC_010718.1"/>
</dbReference>
<keyword evidence="2" id="KW-1185">Reference proteome</keyword>
<sequence length="323" mass="37230">MTYSKAFGLFDQNAIGVNFDSHGLKIVQLGKRGNKIICKKIEDINIQDQGNQDTVDFLQSRIDRLREYFVANSLTKKQIYFAIKSKDIIIKTIQLPNMSKKDIDSAIKLRIETQLILPWDNVVVDWFILNRSETNTKVLIVAAQKEQINDYCRVFKDAGLIISALEVDVFSILRMVNYTYSNDLTTESQQINIIVNINTNYVSLIFLEENKYILCRNVNLINFDIQNQLTWEKIILEIESSLNYINFEGLSSGNPRTLFLTGDCHQFIEKHVINTEVINNNLVLKHQLINPFQKIDVVNLNSSVLQDKVSYCVATGLALRRWL</sequence>
<dbReference type="Pfam" id="PF11104">
    <property type="entry name" value="PilM_2"/>
    <property type="match status" value="1"/>
</dbReference>
<dbReference type="KEGG" id="nth:Nther_1726"/>
<organism evidence="1 2">
    <name type="scientific">Natranaerobius thermophilus (strain ATCC BAA-1301 / DSM 18059 / JW/NM-WN-LF)</name>
    <dbReference type="NCBI Taxonomy" id="457570"/>
    <lineage>
        <taxon>Bacteria</taxon>
        <taxon>Bacillati</taxon>
        <taxon>Bacillota</taxon>
        <taxon>Clostridia</taxon>
        <taxon>Natranaerobiales</taxon>
        <taxon>Natranaerobiaceae</taxon>
        <taxon>Natranaerobius</taxon>
    </lineage>
</organism>
<dbReference type="Proteomes" id="UP000001683">
    <property type="component" value="Chromosome"/>
</dbReference>
<dbReference type="EMBL" id="CP001034">
    <property type="protein sequence ID" value="ACB85300.1"/>
    <property type="molecule type" value="Genomic_DNA"/>
</dbReference>
<dbReference type="Gene3D" id="3.30.1490.300">
    <property type="match status" value="1"/>
</dbReference>
<dbReference type="InterPro" id="IPR005883">
    <property type="entry name" value="PilM"/>
</dbReference>
<dbReference type="HOGENOM" id="CLU_050686_0_2_9"/>
<accession>B2A558</accession>
<reference evidence="1 2" key="2">
    <citation type="journal article" date="2011" name="J. Bacteriol.">
        <title>Complete genome sequence of the anaerobic, halophilic alkalithermophile Natranaerobius thermophilus JW/NM-WN-LF.</title>
        <authorList>
            <person name="Zhao B."/>
            <person name="Mesbah N.M."/>
            <person name="Dalin E."/>
            <person name="Goodwin L."/>
            <person name="Nolan M."/>
            <person name="Pitluck S."/>
            <person name="Chertkov O."/>
            <person name="Brettin T.S."/>
            <person name="Han J."/>
            <person name="Larimer F.W."/>
            <person name="Land M.L."/>
            <person name="Hauser L."/>
            <person name="Kyrpides N."/>
            <person name="Wiegel J."/>
        </authorList>
    </citation>
    <scope>NUCLEOTIDE SEQUENCE [LARGE SCALE GENOMIC DNA]</scope>
    <source>
        <strain evidence="2">ATCC BAA-1301 / DSM 18059 / JW/NM-WN-LF</strain>
    </source>
</reference>
<dbReference type="OrthoDB" id="2690797at2"/>
<evidence type="ECO:0000313" key="2">
    <source>
        <dbReference type="Proteomes" id="UP000001683"/>
    </source>
</evidence>
<dbReference type="PANTHER" id="PTHR32432:SF3">
    <property type="entry name" value="ETHANOLAMINE UTILIZATION PROTEIN EUTJ"/>
    <property type="match status" value="1"/>
</dbReference>
<dbReference type="PANTHER" id="PTHR32432">
    <property type="entry name" value="CELL DIVISION PROTEIN FTSA-RELATED"/>
    <property type="match status" value="1"/>
</dbReference>
<dbReference type="STRING" id="457570.Nther_1726"/>
<evidence type="ECO:0000313" key="1">
    <source>
        <dbReference type="EMBL" id="ACB85300.1"/>
    </source>
</evidence>
<reference evidence="1 2" key="1">
    <citation type="submission" date="2008-04" db="EMBL/GenBank/DDBJ databases">
        <title>Complete sequence of chromosome of Natranaerobius thermophilus JW/NM-WN-LF.</title>
        <authorList>
            <consortium name="US DOE Joint Genome Institute"/>
            <person name="Copeland A."/>
            <person name="Lucas S."/>
            <person name="Lapidus A."/>
            <person name="Glavina del Rio T."/>
            <person name="Dalin E."/>
            <person name="Tice H."/>
            <person name="Bruce D."/>
            <person name="Goodwin L."/>
            <person name="Pitluck S."/>
            <person name="Chertkov O."/>
            <person name="Brettin T."/>
            <person name="Detter J.C."/>
            <person name="Han C."/>
            <person name="Kuske C.R."/>
            <person name="Schmutz J."/>
            <person name="Larimer F."/>
            <person name="Land M."/>
            <person name="Hauser L."/>
            <person name="Kyrpides N."/>
            <person name="Lykidis A."/>
            <person name="Mesbah N.M."/>
            <person name="Wiegel J."/>
        </authorList>
    </citation>
    <scope>NUCLEOTIDE SEQUENCE [LARGE SCALE GENOMIC DNA]</scope>
    <source>
        <strain evidence="2">ATCC BAA-1301 / DSM 18059 / JW/NM-WN-LF</strain>
    </source>
</reference>
<protein>
    <submittedName>
        <fullName evidence="1">Tfp pilus assembly protein ATPase PilM-like protein</fullName>
    </submittedName>
</protein>
<dbReference type="InterPro" id="IPR043129">
    <property type="entry name" value="ATPase_NBD"/>
</dbReference>
<dbReference type="eggNOG" id="COG4972">
    <property type="taxonomic scope" value="Bacteria"/>
</dbReference>
<name>B2A558_NATTJ</name>
<proteinExistence type="predicted"/>
<dbReference type="InParanoid" id="B2A558"/>